<dbReference type="AlphaFoldDB" id="A0A9P9EQI9"/>
<dbReference type="Proteomes" id="UP000738349">
    <property type="component" value="Unassembled WGS sequence"/>
</dbReference>
<keyword evidence="2" id="KW-1185">Reference proteome</keyword>
<dbReference type="Gene3D" id="3.40.50.720">
    <property type="entry name" value="NAD(P)-binding Rossmann-like Domain"/>
    <property type="match status" value="1"/>
</dbReference>
<dbReference type="OrthoDB" id="419598at2759"/>
<dbReference type="SUPFAM" id="SSF51735">
    <property type="entry name" value="NAD(P)-binding Rossmann-fold domains"/>
    <property type="match status" value="1"/>
</dbReference>
<dbReference type="EMBL" id="JAGMUV010000010">
    <property type="protein sequence ID" value="KAH7141749.1"/>
    <property type="molecule type" value="Genomic_DNA"/>
</dbReference>
<gene>
    <name evidence="1" type="ORF">EDB81DRAFT_899042</name>
</gene>
<name>A0A9P9EQI9_9HYPO</name>
<organism evidence="1 2">
    <name type="scientific">Dactylonectria macrodidyma</name>
    <dbReference type="NCBI Taxonomy" id="307937"/>
    <lineage>
        <taxon>Eukaryota</taxon>
        <taxon>Fungi</taxon>
        <taxon>Dikarya</taxon>
        <taxon>Ascomycota</taxon>
        <taxon>Pezizomycotina</taxon>
        <taxon>Sordariomycetes</taxon>
        <taxon>Hypocreomycetidae</taxon>
        <taxon>Hypocreales</taxon>
        <taxon>Nectriaceae</taxon>
        <taxon>Dactylonectria</taxon>
    </lineage>
</organism>
<accession>A0A9P9EQI9</accession>
<dbReference type="InterPro" id="IPR036291">
    <property type="entry name" value="NAD(P)-bd_dom_sf"/>
</dbReference>
<evidence type="ECO:0000313" key="2">
    <source>
        <dbReference type="Proteomes" id="UP000738349"/>
    </source>
</evidence>
<reference evidence="1" key="1">
    <citation type="journal article" date="2021" name="Nat. Commun.">
        <title>Genetic determinants of endophytism in the Arabidopsis root mycobiome.</title>
        <authorList>
            <person name="Mesny F."/>
            <person name="Miyauchi S."/>
            <person name="Thiergart T."/>
            <person name="Pickel B."/>
            <person name="Atanasova L."/>
            <person name="Karlsson M."/>
            <person name="Huettel B."/>
            <person name="Barry K.W."/>
            <person name="Haridas S."/>
            <person name="Chen C."/>
            <person name="Bauer D."/>
            <person name="Andreopoulos W."/>
            <person name="Pangilinan J."/>
            <person name="LaButti K."/>
            <person name="Riley R."/>
            <person name="Lipzen A."/>
            <person name="Clum A."/>
            <person name="Drula E."/>
            <person name="Henrissat B."/>
            <person name="Kohler A."/>
            <person name="Grigoriev I.V."/>
            <person name="Martin F.M."/>
            <person name="Hacquard S."/>
        </authorList>
    </citation>
    <scope>NUCLEOTIDE SEQUENCE</scope>
    <source>
        <strain evidence="1">MPI-CAGE-AT-0147</strain>
    </source>
</reference>
<evidence type="ECO:0000313" key="1">
    <source>
        <dbReference type="EMBL" id="KAH7141749.1"/>
    </source>
</evidence>
<comment type="caution">
    <text evidence="1">The sequence shown here is derived from an EMBL/GenBank/DDBJ whole genome shotgun (WGS) entry which is preliminary data.</text>
</comment>
<proteinExistence type="predicted"/>
<protein>
    <submittedName>
        <fullName evidence="1">Uncharacterized protein</fullName>
    </submittedName>
</protein>
<sequence>MHHQETQNGYFAIDAAVAEQTEGDFKHFVSINSQRLKPKSASNSTWANQEKPVLKLPYDHRIPNSHIFLKDLAEASVKAIREREEHFHSQYPLSSTFPITYQDVADRVGDLLGKKIEIVKTPYEESVQRLVTAQFGQRYNAWNLNVAERLVLWYERYGLNGSPNVLKWLLGRNPITIEEWMAKSAS</sequence>